<evidence type="ECO:0000256" key="1">
    <source>
        <dbReference type="ARBA" id="ARBA00004370"/>
    </source>
</evidence>
<dbReference type="GO" id="GO:0008658">
    <property type="term" value="F:penicillin binding"/>
    <property type="evidence" value="ECO:0007669"/>
    <property type="project" value="InterPro"/>
</dbReference>
<dbReference type="Pfam" id="PF03717">
    <property type="entry name" value="PBP_dimer"/>
    <property type="match status" value="1"/>
</dbReference>
<evidence type="ECO:0000313" key="8">
    <source>
        <dbReference type="Proteomes" id="UP000694001"/>
    </source>
</evidence>
<dbReference type="GO" id="GO:0005886">
    <property type="term" value="C:plasma membrane"/>
    <property type="evidence" value="ECO:0007669"/>
    <property type="project" value="TreeGrafter"/>
</dbReference>
<feature type="transmembrane region" description="Helical" evidence="4">
    <location>
        <begin position="47"/>
        <end position="68"/>
    </location>
</feature>
<gene>
    <name evidence="7" type="ORF">KO353_04875</name>
</gene>
<organism evidence="7 8">
    <name type="scientific">Elioraea tepida</name>
    <dbReference type="NCBI Taxonomy" id="2843330"/>
    <lineage>
        <taxon>Bacteria</taxon>
        <taxon>Pseudomonadati</taxon>
        <taxon>Pseudomonadota</taxon>
        <taxon>Alphaproteobacteria</taxon>
        <taxon>Acetobacterales</taxon>
        <taxon>Elioraeaceae</taxon>
        <taxon>Elioraea</taxon>
    </lineage>
</organism>
<feature type="compositionally biased region" description="Low complexity" evidence="3">
    <location>
        <begin position="590"/>
        <end position="607"/>
    </location>
</feature>
<feature type="domain" description="Penicillin-binding protein dimerisation" evidence="6">
    <location>
        <begin position="93"/>
        <end position="201"/>
    </location>
</feature>
<evidence type="ECO:0000259" key="5">
    <source>
        <dbReference type="Pfam" id="PF00905"/>
    </source>
</evidence>
<reference evidence="7" key="1">
    <citation type="submission" date="2021-06" db="EMBL/GenBank/DDBJ databases">
        <title>Elioraea tepida, sp. nov., a moderately thermophilic aerobic anoxygenic phototrophic bacterium isolated from an alkaline siliceous hot spring mat community in Yellowstone National Park, WY, USA.</title>
        <authorList>
            <person name="Saini M.K."/>
            <person name="Yoshida S."/>
            <person name="Sebastian A."/>
            <person name="Hirose S."/>
            <person name="Hara E."/>
            <person name="Tamaki H."/>
            <person name="Soulier N.T."/>
            <person name="Albert I."/>
            <person name="Hanada S."/>
            <person name="Bryant D.A."/>
            <person name="Tank M."/>
        </authorList>
    </citation>
    <scope>NUCLEOTIDE SEQUENCE</scope>
    <source>
        <strain evidence="7">MS-P2</strain>
    </source>
</reference>
<dbReference type="Proteomes" id="UP000694001">
    <property type="component" value="Chromosome"/>
</dbReference>
<name>A0A975U387_9PROT</name>
<keyword evidence="8" id="KW-1185">Reference proteome</keyword>
<evidence type="ECO:0000259" key="6">
    <source>
        <dbReference type="Pfam" id="PF03717"/>
    </source>
</evidence>
<dbReference type="InterPro" id="IPR050515">
    <property type="entry name" value="Beta-lactam/transpept"/>
</dbReference>
<dbReference type="KEGG" id="elio:KO353_04875"/>
<evidence type="ECO:0000256" key="2">
    <source>
        <dbReference type="ARBA" id="ARBA00023136"/>
    </source>
</evidence>
<sequence>MIRSVPPAPVSIGPDQPGRAPLALGARPSGRITADGRRRLLLERARVRLMIGAGLFGVLYLAVAARLADATVFSRATPRVAAAPLAALAPEPPVGRASIVDRNGVLLAVSLPTVALYANPRQIPDAAEAASALARVLPGLDVAALTERLSADRSFVYIRRHLAPREQEAVNGLGIPGLHFERAERRVYPQGRAAVHVLGGTDIDGHGIAGVERFFEQRLREEPGEPLRLSIDVRVQHVLREALARAIERFDAIGGAAVVMDVRTGEVLGMVSLPDYLPAEVGTATNDQRFNRITVGVYEPGSTFKLFTTAMALELGTARIWSGYDASRPITYGRFTISDFKGKNRWLTVPEIFTYSSNIGTARMALEVGVARHKAFLERLGLTARPGIELPEVAAPLYPRGNAWRELNTLTISYGHGISVSPLAVATATAAMVNGGVLHRPTLLAREPGTEARGTRVIRPETSDTLRRLMRLAVTDGTGKGADVPGYLVGGKTGTAQKVGPRGGYLQNARISSFTGIFPSHEPRYVVYVMVDEPKPRRDTAGYATGGWVAAPAAQEVIGRIGPLLGLAPIAETEAVRSALAMPLQPPRPQRQAAPPVQRTAAAPASRAEPRAASH</sequence>
<dbReference type="InterPro" id="IPR001460">
    <property type="entry name" value="PCN-bd_Tpept"/>
</dbReference>
<feature type="domain" description="Penicillin-binding protein transpeptidase" evidence="5">
    <location>
        <begin position="255"/>
        <end position="557"/>
    </location>
</feature>
<dbReference type="EMBL" id="CP076448">
    <property type="protein sequence ID" value="QXM25550.1"/>
    <property type="molecule type" value="Genomic_DNA"/>
</dbReference>
<dbReference type="AlphaFoldDB" id="A0A975U387"/>
<dbReference type="RefSeq" id="WP_218286606.1">
    <property type="nucleotide sequence ID" value="NZ_CP076448.1"/>
</dbReference>
<dbReference type="PANTHER" id="PTHR30627:SF1">
    <property type="entry name" value="PEPTIDOGLYCAN D,D-TRANSPEPTIDASE FTSI"/>
    <property type="match status" value="1"/>
</dbReference>
<proteinExistence type="predicted"/>
<evidence type="ECO:0000256" key="4">
    <source>
        <dbReference type="SAM" id="Phobius"/>
    </source>
</evidence>
<dbReference type="InterPro" id="IPR005311">
    <property type="entry name" value="PBP_dimer"/>
</dbReference>
<feature type="region of interest" description="Disordered" evidence="3">
    <location>
        <begin position="581"/>
        <end position="615"/>
    </location>
</feature>
<keyword evidence="4" id="KW-0812">Transmembrane</keyword>
<feature type="region of interest" description="Disordered" evidence="3">
    <location>
        <begin position="1"/>
        <end position="27"/>
    </location>
</feature>
<keyword evidence="4" id="KW-1133">Transmembrane helix</keyword>
<dbReference type="Pfam" id="PF00905">
    <property type="entry name" value="Transpeptidase"/>
    <property type="match status" value="1"/>
</dbReference>
<evidence type="ECO:0000313" key="7">
    <source>
        <dbReference type="EMBL" id="QXM25550.1"/>
    </source>
</evidence>
<dbReference type="PANTHER" id="PTHR30627">
    <property type="entry name" value="PEPTIDOGLYCAN D,D-TRANSPEPTIDASE"/>
    <property type="match status" value="1"/>
</dbReference>
<keyword evidence="2 4" id="KW-0472">Membrane</keyword>
<accession>A0A975U387</accession>
<comment type="subcellular location">
    <subcellularLocation>
        <location evidence="1">Membrane</location>
    </subcellularLocation>
</comment>
<protein>
    <submittedName>
        <fullName evidence="7">Penicillin-binding protein 2</fullName>
    </submittedName>
</protein>
<evidence type="ECO:0000256" key="3">
    <source>
        <dbReference type="SAM" id="MobiDB-lite"/>
    </source>
</evidence>
<dbReference type="GO" id="GO:0071555">
    <property type="term" value="P:cell wall organization"/>
    <property type="evidence" value="ECO:0007669"/>
    <property type="project" value="TreeGrafter"/>
</dbReference>